<proteinExistence type="predicted"/>
<feature type="signal peptide" evidence="1">
    <location>
        <begin position="1"/>
        <end position="19"/>
    </location>
</feature>
<evidence type="ECO:0000313" key="3">
    <source>
        <dbReference type="Proteomes" id="UP000284379"/>
    </source>
</evidence>
<keyword evidence="1" id="KW-0732">Signal</keyword>
<gene>
    <name evidence="2" type="ORF">DW888_04745</name>
</gene>
<accession>A0A413VTB8</accession>
<protein>
    <submittedName>
        <fullName evidence="2">Uncharacterized protein</fullName>
    </submittedName>
</protein>
<dbReference type="EMBL" id="QSGO01000003">
    <property type="protein sequence ID" value="RHB36877.1"/>
    <property type="molecule type" value="Genomic_DNA"/>
</dbReference>
<comment type="caution">
    <text evidence="2">The sequence shown here is derived from an EMBL/GenBank/DDBJ whole genome shotgun (WGS) entry which is preliminary data.</text>
</comment>
<dbReference type="AlphaFoldDB" id="A0A413VTB8"/>
<dbReference type="RefSeq" id="WP_122200967.1">
    <property type="nucleotide sequence ID" value="NZ_CABJFV010000003.1"/>
</dbReference>
<sequence length="314" mass="35759">MKARIIMLLLVNLSCTLFAQKNDTELLSINNQLSEMSPTGREIQEQSGLKIVCERIEEDGFASAYESYSFSIENNTDHSISEPQWTYTLPLKGGGEFIIATSPNDIFTIPIVESKDLYDIDADHCISGRIVFRGIIDGEESVASYNIMLDLKPHIISYSEIIKTVNETNTAYSIDFTVRYVGSDFLRVGVREEYSPSLIMQTIEEPLVAHVHRSSINAFNYAWVWLHVYNEYGEDEITITLKNLIGDSDITGVQTIHSDFVNASVIKIYTKEGKYMMQITDWDNLKELNQEIYILQLCNKEGIPFKTIKYLKGQ</sequence>
<feature type="chain" id="PRO_5019261547" evidence="1">
    <location>
        <begin position="20"/>
        <end position="314"/>
    </location>
</feature>
<evidence type="ECO:0000256" key="1">
    <source>
        <dbReference type="SAM" id="SignalP"/>
    </source>
</evidence>
<dbReference type="Proteomes" id="UP000284379">
    <property type="component" value="Unassembled WGS sequence"/>
</dbReference>
<reference evidence="2 3" key="1">
    <citation type="submission" date="2018-08" db="EMBL/GenBank/DDBJ databases">
        <title>A genome reference for cultivated species of the human gut microbiota.</title>
        <authorList>
            <person name="Zou Y."/>
            <person name="Xue W."/>
            <person name="Luo G."/>
        </authorList>
    </citation>
    <scope>NUCLEOTIDE SEQUENCE [LARGE SCALE GENOMIC DNA]</scope>
    <source>
        <strain evidence="2 3">AM40-30BH</strain>
    </source>
</reference>
<name>A0A413VTB8_9BACE</name>
<organism evidence="2 3">
    <name type="scientific">Bacteroides nordii</name>
    <dbReference type="NCBI Taxonomy" id="291645"/>
    <lineage>
        <taxon>Bacteria</taxon>
        <taxon>Pseudomonadati</taxon>
        <taxon>Bacteroidota</taxon>
        <taxon>Bacteroidia</taxon>
        <taxon>Bacteroidales</taxon>
        <taxon>Bacteroidaceae</taxon>
        <taxon>Bacteroides</taxon>
    </lineage>
</organism>
<evidence type="ECO:0000313" key="2">
    <source>
        <dbReference type="EMBL" id="RHB36877.1"/>
    </source>
</evidence>